<feature type="region of interest" description="Disordered" evidence="1">
    <location>
        <begin position="1"/>
        <end position="73"/>
    </location>
</feature>
<keyword evidence="3" id="KW-1185">Reference proteome</keyword>
<dbReference type="AlphaFoldDB" id="A0A5B7FG90"/>
<reference evidence="2 3" key="1">
    <citation type="submission" date="2019-05" db="EMBL/GenBank/DDBJ databases">
        <title>Another draft genome of Portunus trituberculatus and its Hox gene families provides insights of decapod evolution.</title>
        <authorList>
            <person name="Jeong J.-H."/>
            <person name="Song I."/>
            <person name="Kim S."/>
            <person name="Choi T."/>
            <person name="Kim D."/>
            <person name="Ryu S."/>
            <person name="Kim W."/>
        </authorList>
    </citation>
    <scope>NUCLEOTIDE SEQUENCE [LARGE SCALE GENOMIC DNA]</scope>
    <source>
        <tissue evidence="2">Muscle</tissue>
    </source>
</reference>
<evidence type="ECO:0000256" key="1">
    <source>
        <dbReference type="SAM" id="MobiDB-lite"/>
    </source>
</evidence>
<comment type="caution">
    <text evidence="2">The sequence shown here is derived from an EMBL/GenBank/DDBJ whole genome shotgun (WGS) entry which is preliminary data.</text>
</comment>
<accession>A0A5B7FG90</accession>
<organism evidence="2 3">
    <name type="scientific">Portunus trituberculatus</name>
    <name type="common">Swimming crab</name>
    <name type="synonym">Neptunus trituberculatus</name>
    <dbReference type="NCBI Taxonomy" id="210409"/>
    <lineage>
        <taxon>Eukaryota</taxon>
        <taxon>Metazoa</taxon>
        <taxon>Ecdysozoa</taxon>
        <taxon>Arthropoda</taxon>
        <taxon>Crustacea</taxon>
        <taxon>Multicrustacea</taxon>
        <taxon>Malacostraca</taxon>
        <taxon>Eumalacostraca</taxon>
        <taxon>Eucarida</taxon>
        <taxon>Decapoda</taxon>
        <taxon>Pleocyemata</taxon>
        <taxon>Brachyura</taxon>
        <taxon>Eubrachyura</taxon>
        <taxon>Portunoidea</taxon>
        <taxon>Portunidae</taxon>
        <taxon>Portuninae</taxon>
        <taxon>Portunus</taxon>
    </lineage>
</organism>
<gene>
    <name evidence="2" type="ORF">E2C01_038219</name>
</gene>
<name>A0A5B7FG90_PORTR</name>
<sequence length="88" mass="9873">MEEGKIDGFPPSRSRRRRGVKPNGRRRRAAARRGEARGSRGPSHHRRIKGNLYANRTSMAGRARWSRPPTPPVPQCFVGSLHTCSSAR</sequence>
<feature type="compositionally biased region" description="Basic residues" evidence="1">
    <location>
        <begin position="13"/>
        <end position="31"/>
    </location>
</feature>
<dbReference type="EMBL" id="VSRR010006334">
    <property type="protein sequence ID" value="MPC44545.1"/>
    <property type="molecule type" value="Genomic_DNA"/>
</dbReference>
<proteinExistence type="predicted"/>
<protein>
    <submittedName>
        <fullName evidence="2">Uncharacterized protein</fullName>
    </submittedName>
</protein>
<evidence type="ECO:0000313" key="3">
    <source>
        <dbReference type="Proteomes" id="UP000324222"/>
    </source>
</evidence>
<evidence type="ECO:0000313" key="2">
    <source>
        <dbReference type="EMBL" id="MPC44545.1"/>
    </source>
</evidence>
<dbReference type="Proteomes" id="UP000324222">
    <property type="component" value="Unassembled WGS sequence"/>
</dbReference>